<accession>B7PH77</accession>
<feature type="region of interest" description="Disordered" evidence="1">
    <location>
        <begin position="1"/>
        <end position="81"/>
    </location>
</feature>
<dbReference type="InParanoid" id="B7PH77"/>
<dbReference type="AlphaFoldDB" id="B7PH77"/>
<feature type="compositionally biased region" description="Basic residues" evidence="1">
    <location>
        <begin position="1"/>
        <end position="11"/>
    </location>
</feature>
<evidence type="ECO:0000313" key="3">
    <source>
        <dbReference type="EnsemblMetazoa" id="ISCW004258-PA"/>
    </source>
</evidence>
<gene>
    <name evidence="2" type="ORF">IscW_ISCW004258</name>
</gene>
<keyword evidence="4" id="KW-1185">Reference proteome</keyword>
<dbReference type="EMBL" id="ABJB010678437">
    <property type="status" value="NOT_ANNOTATED_CDS"/>
    <property type="molecule type" value="Genomic_DNA"/>
</dbReference>
<dbReference type="EnsemblMetazoa" id="ISCW004258-RA">
    <property type="protein sequence ID" value="ISCW004258-PA"/>
    <property type="gene ID" value="ISCW004258"/>
</dbReference>
<reference evidence="2 4" key="1">
    <citation type="submission" date="2008-03" db="EMBL/GenBank/DDBJ databases">
        <title>Annotation of Ixodes scapularis.</title>
        <authorList>
            <consortium name="Ixodes scapularis Genome Project Consortium"/>
            <person name="Caler E."/>
            <person name="Hannick L.I."/>
            <person name="Bidwell S."/>
            <person name="Joardar V."/>
            <person name="Thiagarajan M."/>
            <person name="Amedeo P."/>
            <person name="Galinsky K.J."/>
            <person name="Schobel S."/>
            <person name="Inman J."/>
            <person name="Hostetler J."/>
            <person name="Miller J."/>
            <person name="Hammond M."/>
            <person name="Megy K."/>
            <person name="Lawson D."/>
            <person name="Kodira C."/>
            <person name="Sutton G."/>
            <person name="Meyer J."/>
            <person name="Hill C.A."/>
            <person name="Birren B."/>
            <person name="Nene V."/>
            <person name="Collins F."/>
            <person name="Alarcon-Chaidez F."/>
            <person name="Wikel S."/>
            <person name="Strausberg R."/>
        </authorList>
    </citation>
    <scope>NUCLEOTIDE SEQUENCE [LARGE SCALE GENOMIC DNA]</scope>
    <source>
        <strain evidence="4">Wikel</strain>
        <strain evidence="2">Wikel colony</strain>
    </source>
</reference>
<dbReference type="PaxDb" id="6945-B7PH77"/>
<dbReference type="EMBL" id="DS711524">
    <property type="protein sequence ID" value="EEC05949.1"/>
    <property type="molecule type" value="Genomic_DNA"/>
</dbReference>
<protein>
    <submittedName>
        <fullName evidence="2 3">Uncharacterized protein</fullName>
    </submittedName>
</protein>
<reference evidence="3" key="2">
    <citation type="submission" date="2020-05" db="UniProtKB">
        <authorList>
            <consortium name="EnsemblMetazoa"/>
        </authorList>
    </citation>
    <scope>IDENTIFICATION</scope>
    <source>
        <strain evidence="3">wikel</strain>
    </source>
</reference>
<dbReference type="VEuPathDB" id="VectorBase:ISCI004258"/>
<sequence length="81" mass="8472">MGARRAAKRPGRSSSASPTALPTLDDVAINRNPQYRASNGTPGQKVTSRPPETQRHKAQSSAAATKGKNKSRGGIVTCTGR</sequence>
<dbReference type="HOGENOM" id="CLU_2576493_0_0_1"/>
<evidence type="ECO:0000256" key="1">
    <source>
        <dbReference type="SAM" id="MobiDB-lite"/>
    </source>
</evidence>
<evidence type="ECO:0000313" key="4">
    <source>
        <dbReference type="Proteomes" id="UP000001555"/>
    </source>
</evidence>
<dbReference type="VEuPathDB" id="VectorBase:ISCW004258"/>
<feature type="compositionally biased region" description="Polar residues" evidence="1">
    <location>
        <begin position="31"/>
        <end position="51"/>
    </location>
</feature>
<proteinExistence type="predicted"/>
<evidence type="ECO:0000313" key="2">
    <source>
        <dbReference type="EMBL" id="EEC05949.1"/>
    </source>
</evidence>
<dbReference type="Proteomes" id="UP000001555">
    <property type="component" value="Unassembled WGS sequence"/>
</dbReference>
<name>B7PH77_IXOSC</name>
<organism>
    <name type="scientific">Ixodes scapularis</name>
    <name type="common">Black-legged tick</name>
    <name type="synonym">Deer tick</name>
    <dbReference type="NCBI Taxonomy" id="6945"/>
    <lineage>
        <taxon>Eukaryota</taxon>
        <taxon>Metazoa</taxon>
        <taxon>Ecdysozoa</taxon>
        <taxon>Arthropoda</taxon>
        <taxon>Chelicerata</taxon>
        <taxon>Arachnida</taxon>
        <taxon>Acari</taxon>
        <taxon>Parasitiformes</taxon>
        <taxon>Ixodida</taxon>
        <taxon>Ixodoidea</taxon>
        <taxon>Ixodidae</taxon>
        <taxon>Ixodinae</taxon>
        <taxon>Ixodes</taxon>
    </lineage>
</organism>